<dbReference type="PROSITE" id="PS00012">
    <property type="entry name" value="PHOSPHOPANTETHEINE"/>
    <property type="match status" value="1"/>
</dbReference>
<dbReference type="InterPro" id="IPR042099">
    <property type="entry name" value="ANL_N_sf"/>
</dbReference>
<dbReference type="SUPFAM" id="SSF47336">
    <property type="entry name" value="ACP-like"/>
    <property type="match status" value="1"/>
</dbReference>
<dbReference type="Pfam" id="PF23562">
    <property type="entry name" value="AMP-binding_C_3"/>
    <property type="match status" value="1"/>
</dbReference>
<sequence length="1129" mass="124184">MSPLTQTARSPWALTVAKPLTPKSTAYRRYTQPASPSLNHCQERGTKYIMRSITEIVDGAADEEPGRVWLKVPDSPANLEDTSWHDVTFRQLSRAVNVMAYWIDKHLGKADSDVKSGREPLAYMGTNDIRYPILLLAALKTGYTSLLTSPRNSVDGHLALLDATNCSKLLFGKELKIQATALQAKNPNLKAIEVPDVEQLLHDDNLARPYPSETQGKTIDEHTPIMILHSSGTTGHPKPITITAGVFEKVQNILSLAGDEACGRRYMHEELYTTPLLISAVPFFHCYGINILCRSIYHRAALVLLPADKPPSTDIMMLAMEKTKPTAVACAPSMLEDISGTPEGLGALSRLDYVFFGGAPLAHSCGDRLSKVTKLVNGIGSTEMFFAATFVPADPADWEYFEWSPRAGVEMQSSGDSESLAEMVIKRDATMEHQFVFDNFPQLDEWRTKDLFERHSKKPTLWKYVGRADDVLVLSNGEKINPVHFEKGLEGHSWIKGALMVGSGRFQAGLFIEPRSEKEGGAVNTDAFLQHVWPCIERANATYPAHAQVWRSMITLTPPDKPFVRTAKGSVMRKATYQAYEKEIDELYESHTASSSSSHADSDDTMVNRGADIRAALRDAALAVLGRAHHDNLTDQTNLFTLGMDSLQVVQLSQTIEHRLGSVGGNTAGCSPKTIYAHSSIDALSSALSRTIAPDTPRHGRNASREECMSAMIHKYTRSIPFERSRSGLPGRVVVLTGSTGSLGNHLLYRLLNSADVSHVHCLNRNPDAEERQARLFSACGMGDLQSHMSRITFHTAGLSEKWFGLTPETYVALLRSTDVLIHNAWPVDFNKTLADFEPAILSTRRCADFVAAALRTVHLVFVSSIASVMNYPAVRGGSDSPGTSVTWDQEDKSGDAVPMTVPEEFDADNSLPAKQGYGESKHVAECVLAEAVRRTGIRATILRAGQLAGPVEGEGVWNRNEWLPSLIATSKSLGKIPDSLGPRHEVVDWIPVDIAAQAMLDIAFLPPALEPAMPIASFNIVHPRTTRWREVVRAVKKFYASQGSTIETVPLGEWLDRLEGVDVCADGAALGQYPAVKLLDFFQSLRDDNAPMSCVFSTSRVLENSPTMTRLCPTDDKLIRRWLVGWAF</sequence>
<dbReference type="PANTHER" id="PTHR43439">
    <property type="entry name" value="PHENYLACETATE-COENZYME A LIGASE"/>
    <property type="match status" value="1"/>
</dbReference>
<dbReference type="Gene3D" id="3.40.50.720">
    <property type="entry name" value="NAD(P)-binding Rossmann-like Domain"/>
    <property type="match status" value="1"/>
</dbReference>
<dbReference type="InterPro" id="IPR036291">
    <property type="entry name" value="NAD(P)-bd_dom_sf"/>
</dbReference>
<evidence type="ECO:0000313" key="5">
    <source>
        <dbReference type="Proteomes" id="UP001174936"/>
    </source>
</evidence>
<dbReference type="SUPFAM" id="SSF51735">
    <property type="entry name" value="NAD(P)-binding Rossmann-fold domains"/>
    <property type="match status" value="1"/>
</dbReference>
<dbReference type="SMART" id="SM00823">
    <property type="entry name" value="PKS_PP"/>
    <property type="match status" value="1"/>
</dbReference>
<dbReference type="Gene3D" id="3.40.50.12780">
    <property type="entry name" value="N-terminal domain of ligase-like"/>
    <property type="match status" value="1"/>
</dbReference>
<dbReference type="InterPro" id="IPR000873">
    <property type="entry name" value="AMP-dep_synth/lig_dom"/>
</dbReference>
<dbReference type="EMBL" id="JAULSV010000003">
    <property type="protein sequence ID" value="KAK0649915.1"/>
    <property type="molecule type" value="Genomic_DNA"/>
</dbReference>
<dbReference type="Gene3D" id="1.10.1200.10">
    <property type="entry name" value="ACP-like"/>
    <property type="match status" value="1"/>
</dbReference>
<dbReference type="Pfam" id="PF00550">
    <property type="entry name" value="PP-binding"/>
    <property type="match status" value="1"/>
</dbReference>
<dbReference type="AlphaFoldDB" id="A0AA39YDJ0"/>
<dbReference type="Pfam" id="PF07993">
    <property type="entry name" value="NAD_binding_4"/>
    <property type="match status" value="1"/>
</dbReference>
<dbReference type="InterPro" id="IPR006162">
    <property type="entry name" value="Ppantetheine_attach_site"/>
</dbReference>
<gene>
    <name evidence="4" type="ORF">B0T16DRAFT_410881</name>
</gene>
<dbReference type="GO" id="GO:0031177">
    <property type="term" value="F:phosphopantetheine binding"/>
    <property type="evidence" value="ECO:0007669"/>
    <property type="project" value="InterPro"/>
</dbReference>
<name>A0AA39YDJ0_9PEZI</name>
<evidence type="ECO:0000313" key="4">
    <source>
        <dbReference type="EMBL" id="KAK0649915.1"/>
    </source>
</evidence>
<protein>
    <recommendedName>
        <fullName evidence="3">Polyketide synthase-like phosphopantetheine-binding domain-containing protein</fullName>
    </recommendedName>
</protein>
<dbReference type="InterPro" id="IPR020845">
    <property type="entry name" value="AMP-binding_CS"/>
</dbReference>
<accession>A0AA39YDJ0</accession>
<comment type="caution">
    <text evidence="4">The sequence shown here is derived from an EMBL/GenBank/DDBJ whole genome shotgun (WGS) entry which is preliminary data.</text>
</comment>
<dbReference type="InterPro" id="IPR036736">
    <property type="entry name" value="ACP-like_sf"/>
</dbReference>
<evidence type="ECO:0000256" key="1">
    <source>
        <dbReference type="ARBA" id="ARBA00022450"/>
    </source>
</evidence>
<dbReference type="SUPFAM" id="SSF56801">
    <property type="entry name" value="Acetyl-CoA synthetase-like"/>
    <property type="match status" value="1"/>
</dbReference>
<keyword evidence="1" id="KW-0596">Phosphopantetheine</keyword>
<evidence type="ECO:0000259" key="3">
    <source>
        <dbReference type="SMART" id="SM00823"/>
    </source>
</evidence>
<reference evidence="4" key="1">
    <citation type="submission" date="2023-06" db="EMBL/GenBank/DDBJ databases">
        <title>Genome-scale phylogeny and comparative genomics of the fungal order Sordariales.</title>
        <authorList>
            <consortium name="Lawrence Berkeley National Laboratory"/>
            <person name="Hensen N."/>
            <person name="Bonometti L."/>
            <person name="Westerberg I."/>
            <person name="Brannstrom I.O."/>
            <person name="Guillou S."/>
            <person name="Cros-Aarteil S."/>
            <person name="Calhoun S."/>
            <person name="Haridas S."/>
            <person name="Kuo A."/>
            <person name="Mondo S."/>
            <person name="Pangilinan J."/>
            <person name="Riley R."/>
            <person name="Labutti K."/>
            <person name="Andreopoulos B."/>
            <person name="Lipzen A."/>
            <person name="Chen C."/>
            <person name="Yanf M."/>
            <person name="Daum C."/>
            <person name="Ng V."/>
            <person name="Clum A."/>
            <person name="Steindorff A."/>
            <person name="Ohm R."/>
            <person name="Martin F."/>
            <person name="Silar P."/>
            <person name="Natvig D."/>
            <person name="Lalanne C."/>
            <person name="Gautier V."/>
            <person name="Ament-Velasquez S.L."/>
            <person name="Kruys A."/>
            <person name="Hutchinson M.I."/>
            <person name="Powell A.J."/>
            <person name="Barry K."/>
            <person name="Miller A.N."/>
            <person name="Grigoriev I.V."/>
            <person name="Debuchy R."/>
            <person name="Gladieux P."/>
            <person name="Thoren M.H."/>
            <person name="Johannesson H."/>
        </authorList>
    </citation>
    <scope>NUCLEOTIDE SEQUENCE</scope>
    <source>
        <strain evidence="4">SMH2532-1</strain>
    </source>
</reference>
<dbReference type="InterPro" id="IPR013120">
    <property type="entry name" value="FAR_NAD-bd"/>
</dbReference>
<dbReference type="Pfam" id="PF00501">
    <property type="entry name" value="AMP-binding"/>
    <property type="match status" value="1"/>
</dbReference>
<keyword evidence="5" id="KW-1185">Reference proteome</keyword>
<keyword evidence="2" id="KW-0597">Phosphoprotein</keyword>
<dbReference type="Proteomes" id="UP001174936">
    <property type="component" value="Unassembled WGS sequence"/>
</dbReference>
<dbReference type="PANTHER" id="PTHR43439:SF2">
    <property type="entry name" value="ENZYME, PUTATIVE (JCVI)-RELATED"/>
    <property type="match status" value="1"/>
</dbReference>
<dbReference type="InterPro" id="IPR051414">
    <property type="entry name" value="Adenylate-forming_Reductase"/>
</dbReference>
<evidence type="ECO:0000256" key="2">
    <source>
        <dbReference type="ARBA" id="ARBA00022553"/>
    </source>
</evidence>
<dbReference type="PROSITE" id="PS00455">
    <property type="entry name" value="AMP_BINDING"/>
    <property type="match status" value="1"/>
</dbReference>
<organism evidence="4 5">
    <name type="scientific">Cercophora newfieldiana</name>
    <dbReference type="NCBI Taxonomy" id="92897"/>
    <lineage>
        <taxon>Eukaryota</taxon>
        <taxon>Fungi</taxon>
        <taxon>Dikarya</taxon>
        <taxon>Ascomycota</taxon>
        <taxon>Pezizomycotina</taxon>
        <taxon>Sordariomycetes</taxon>
        <taxon>Sordariomycetidae</taxon>
        <taxon>Sordariales</taxon>
        <taxon>Lasiosphaeriaceae</taxon>
        <taxon>Cercophora</taxon>
    </lineage>
</organism>
<proteinExistence type="predicted"/>
<feature type="domain" description="Polyketide synthase-like phosphopantetheine-binding" evidence="3">
    <location>
        <begin position="614"/>
        <end position="692"/>
    </location>
</feature>
<dbReference type="InterPro" id="IPR009081">
    <property type="entry name" value="PP-bd_ACP"/>
</dbReference>
<dbReference type="InterPro" id="IPR020806">
    <property type="entry name" value="PKS_PP-bd"/>
</dbReference>